<proteinExistence type="predicted"/>
<dbReference type="EMBL" id="JBJHZX010000028">
    <property type="protein sequence ID" value="MFL0197300.1"/>
    <property type="molecule type" value="Genomic_DNA"/>
</dbReference>
<dbReference type="Proteomes" id="UP001623660">
    <property type="component" value="Unassembled WGS sequence"/>
</dbReference>
<name>A0ABW8SMW3_9CLOT</name>
<gene>
    <name evidence="2" type="ORF">ACJDU8_17295</name>
</gene>
<protein>
    <submittedName>
        <fullName evidence="2">Uncharacterized protein</fullName>
    </submittedName>
</protein>
<organism evidence="2 3">
    <name type="scientific">Candidatus Clostridium eludens</name>
    <dbReference type="NCBI Taxonomy" id="3381663"/>
    <lineage>
        <taxon>Bacteria</taxon>
        <taxon>Bacillati</taxon>
        <taxon>Bacillota</taxon>
        <taxon>Clostridia</taxon>
        <taxon>Eubacteriales</taxon>
        <taxon>Clostridiaceae</taxon>
        <taxon>Clostridium</taxon>
    </lineage>
</organism>
<comment type="caution">
    <text evidence="2">The sequence shown here is derived from an EMBL/GenBank/DDBJ whole genome shotgun (WGS) entry which is preliminary data.</text>
</comment>
<keyword evidence="3" id="KW-1185">Reference proteome</keyword>
<dbReference type="RefSeq" id="WP_406793404.1">
    <property type="nucleotide sequence ID" value="NZ_JBJHZX010000028.1"/>
</dbReference>
<accession>A0ABW8SMW3</accession>
<evidence type="ECO:0000313" key="2">
    <source>
        <dbReference type="EMBL" id="MFL0197300.1"/>
    </source>
</evidence>
<evidence type="ECO:0000256" key="1">
    <source>
        <dbReference type="SAM" id="Coils"/>
    </source>
</evidence>
<sequence>MEVIAERKHIDLTKHCKMRYVERVKGITGDFAVQEYIAANNERIIQDVNKIFTYSDFLIEDRIGEDKLVRRFYVKDDILLVLSKDESVIVTLIKVDFGFPGKTNRNIVKDLLVEINLLKEDLEESKRSIVDYVNAKTLARERYLDKIQLLREQINAINLDIKQIDVDIEKKREGSKVPKLKIKEYVNMICNSRAFKDDLKQMAK</sequence>
<evidence type="ECO:0000313" key="3">
    <source>
        <dbReference type="Proteomes" id="UP001623660"/>
    </source>
</evidence>
<keyword evidence="1" id="KW-0175">Coiled coil</keyword>
<reference evidence="2 3" key="1">
    <citation type="submission" date="2024-11" db="EMBL/GenBank/DDBJ databases">
        <authorList>
            <person name="Heng Y.C."/>
            <person name="Lim A.C.H."/>
            <person name="Lee J.K.Y."/>
            <person name="Kittelmann S."/>
        </authorList>
    </citation>
    <scope>NUCLEOTIDE SEQUENCE [LARGE SCALE GENOMIC DNA]</scope>
    <source>
        <strain evidence="2 3">WILCCON 0269</strain>
    </source>
</reference>
<feature type="coiled-coil region" evidence="1">
    <location>
        <begin position="108"/>
        <end position="160"/>
    </location>
</feature>